<comment type="caution">
    <text evidence="2">The sequence shown here is derived from an EMBL/GenBank/DDBJ whole genome shotgun (WGS) entry which is preliminary data.</text>
</comment>
<name>A0A1U7P2B7_9DEIO</name>
<dbReference type="EMBL" id="MSTI01000036">
    <property type="protein sequence ID" value="OLV19313.1"/>
    <property type="molecule type" value="Genomic_DNA"/>
</dbReference>
<organism evidence="2 3">
    <name type="scientific">Deinococcus marmoris</name>
    <dbReference type="NCBI Taxonomy" id="249408"/>
    <lineage>
        <taxon>Bacteria</taxon>
        <taxon>Thermotogati</taxon>
        <taxon>Deinococcota</taxon>
        <taxon>Deinococci</taxon>
        <taxon>Deinococcales</taxon>
        <taxon>Deinococcaceae</taxon>
        <taxon>Deinococcus</taxon>
    </lineage>
</organism>
<keyword evidence="3" id="KW-1185">Reference proteome</keyword>
<feature type="region of interest" description="Disordered" evidence="1">
    <location>
        <begin position="1"/>
        <end position="25"/>
    </location>
</feature>
<evidence type="ECO:0000313" key="2">
    <source>
        <dbReference type="EMBL" id="OLV19313.1"/>
    </source>
</evidence>
<sequence>MGSHRELLEGGKGNKKPRLNSKVGARTADGTLLYRNRRQHTVFMGDMVADAMGRRNAVFLVCPHGLTPPALRATSP</sequence>
<dbReference type="Proteomes" id="UP000186607">
    <property type="component" value="Unassembled WGS sequence"/>
</dbReference>
<reference evidence="2 3" key="1">
    <citation type="submission" date="2017-01" db="EMBL/GenBank/DDBJ databases">
        <title>Genome Analysis of Deinococcus marmoris KOPRI26562.</title>
        <authorList>
            <person name="Kim J.H."/>
            <person name="Oh H.-M."/>
        </authorList>
    </citation>
    <scope>NUCLEOTIDE SEQUENCE [LARGE SCALE GENOMIC DNA]</scope>
    <source>
        <strain evidence="2 3">KOPRI26562</strain>
    </source>
</reference>
<gene>
    <name evidence="2" type="ORF">BOO71_0003121</name>
</gene>
<evidence type="ECO:0000313" key="3">
    <source>
        <dbReference type="Proteomes" id="UP000186607"/>
    </source>
</evidence>
<proteinExistence type="predicted"/>
<evidence type="ECO:0000256" key="1">
    <source>
        <dbReference type="SAM" id="MobiDB-lite"/>
    </source>
</evidence>
<protein>
    <submittedName>
        <fullName evidence="2">Uncharacterized protein</fullName>
    </submittedName>
</protein>
<accession>A0A1U7P2B7</accession>
<dbReference type="AlphaFoldDB" id="A0A1U7P2B7"/>